<dbReference type="HOGENOM" id="CLU_034085_1_2_11"/>
<protein>
    <submittedName>
        <fullName evidence="8">NLP/P60-family protein</fullName>
    </submittedName>
</protein>
<evidence type="ECO:0000259" key="7">
    <source>
        <dbReference type="PROSITE" id="PS51935"/>
    </source>
</evidence>
<dbReference type="InterPro" id="IPR038765">
    <property type="entry name" value="Papain-like_cys_pep_sf"/>
</dbReference>
<keyword evidence="6" id="KW-0732">Signal</keyword>
<dbReference type="InterPro" id="IPR000064">
    <property type="entry name" value="NLP_P60_dom"/>
</dbReference>
<name>G8WU37_STREN</name>
<keyword evidence="2" id="KW-0645">Protease</keyword>
<evidence type="ECO:0000313" key="9">
    <source>
        <dbReference type="Proteomes" id="UP000007842"/>
    </source>
</evidence>
<dbReference type="KEGG" id="scy:SCATT_24880"/>
<comment type="similarity">
    <text evidence="1">Belongs to the peptidase C40 family.</text>
</comment>
<evidence type="ECO:0000256" key="1">
    <source>
        <dbReference type="ARBA" id="ARBA00007074"/>
    </source>
</evidence>
<dbReference type="AlphaFoldDB" id="G8WU37"/>
<dbReference type="STRING" id="1003195.SCATT_24880"/>
<dbReference type="PROSITE" id="PS51257">
    <property type="entry name" value="PROKAR_LIPOPROTEIN"/>
    <property type="match status" value="1"/>
</dbReference>
<evidence type="ECO:0000256" key="3">
    <source>
        <dbReference type="ARBA" id="ARBA00022801"/>
    </source>
</evidence>
<proteinExistence type="inferred from homology"/>
<dbReference type="InterPro" id="IPR051794">
    <property type="entry name" value="PG_Endopeptidase_C40"/>
</dbReference>
<dbReference type="eggNOG" id="COG0791">
    <property type="taxonomic scope" value="Bacteria"/>
</dbReference>
<dbReference type="GO" id="GO:0006508">
    <property type="term" value="P:proteolysis"/>
    <property type="evidence" value="ECO:0007669"/>
    <property type="project" value="UniProtKB-KW"/>
</dbReference>
<evidence type="ECO:0000256" key="2">
    <source>
        <dbReference type="ARBA" id="ARBA00022670"/>
    </source>
</evidence>
<evidence type="ECO:0000256" key="6">
    <source>
        <dbReference type="SAM" id="SignalP"/>
    </source>
</evidence>
<evidence type="ECO:0000256" key="5">
    <source>
        <dbReference type="SAM" id="Coils"/>
    </source>
</evidence>
<dbReference type="PROSITE" id="PS51935">
    <property type="entry name" value="NLPC_P60"/>
    <property type="match status" value="1"/>
</dbReference>
<dbReference type="EMBL" id="CP003219">
    <property type="protein sequence ID" value="AEW94859.1"/>
    <property type="molecule type" value="Genomic_DNA"/>
</dbReference>
<reference evidence="9" key="1">
    <citation type="submission" date="2011-12" db="EMBL/GenBank/DDBJ databases">
        <title>Complete genome sequence of Streptomyces cattleya strain DSM 46488.</title>
        <authorList>
            <person name="Ou H.-Y."/>
            <person name="Li P."/>
            <person name="Zhao C."/>
            <person name="O'Hagan D."/>
            <person name="Deng Z."/>
        </authorList>
    </citation>
    <scope>NUCLEOTIDE SEQUENCE [LARGE SCALE GENOMIC DNA]</scope>
    <source>
        <strain evidence="9">ATCC 35852 / DSM 46488 / JCM 4925 / NBRC 14057 / NRRL 8057</strain>
    </source>
</reference>
<dbReference type="RefSeq" id="WP_014627901.1">
    <property type="nucleotide sequence ID" value="NC_016111.1"/>
</dbReference>
<organism evidence="8 9">
    <name type="scientific">Streptantibioticus cattleyicolor (strain ATCC 35852 / DSM 46488 / JCM 4925 / NBRC 14057 / NRRL 8057)</name>
    <name type="common">Streptomyces cattleya</name>
    <dbReference type="NCBI Taxonomy" id="1003195"/>
    <lineage>
        <taxon>Bacteria</taxon>
        <taxon>Bacillati</taxon>
        <taxon>Actinomycetota</taxon>
        <taxon>Actinomycetes</taxon>
        <taxon>Kitasatosporales</taxon>
        <taxon>Streptomycetaceae</taxon>
        <taxon>Streptantibioticus</taxon>
    </lineage>
</organism>
<dbReference type="Proteomes" id="UP000007842">
    <property type="component" value="Chromosome"/>
</dbReference>
<sequence>MVRVRGAVVASTTVLACVAGLAAGPGQGQALAARPRTIADVRAATDRLYRQAEVATEAYDAATEQVERQQRDLVALARAVVAAQADADRLTRRLGALAAARYRAGAGLPAGAGLLLATDPESFLDAAGVAEQGARATEAAVLQLRRKQRDLAAYAHAATTGWERLTAQRRRRADARREVESRLRQAEALLATLRARDRQRLREAEDEAAYQAQTAWLRGAAGARPDLDAGGAGALAARAVAFATAQLGKAYQWGAQGPDSYDCSGLTEMAWAAAGVTIPRTSQEQWAGLPHVPLDRLRPGDLVIYYPDAGHVALYVGGGAVIQAPRPGRPVSLAGAGSMPILGAVRPG</sequence>
<feature type="signal peptide" evidence="6">
    <location>
        <begin position="1"/>
        <end position="22"/>
    </location>
</feature>
<dbReference type="Gene3D" id="3.90.1720.10">
    <property type="entry name" value="endopeptidase domain like (from Nostoc punctiforme)"/>
    <property type="match status" value="1"/>
</dbReference>
<dbReference type="PANTHER" id="PTHR47359:SF3">
    <property type="entry name" value="NLP_P60 DOMAIN-CONTAINING PROTEIN-RELATED"/>
    <property type="match status" value="1"/>
</dbReference>
<dbReference type="PATRIC" id="fig|1003195.29.peg.2493"/>
<evidence type="ECO:0000256" key="4">
    <source>
        <dbReference type="ARBA" id="ARBA00022807"/>
    </source>
</evidence>
<gene>
    <name evidence="8" type="ordered locus">SCATT_24880</name>
</gene>
<evidence type="ECO:0000313" key="8">
    <source>
        <dbReference type="EMBL" id="AEW94859.1"/>
    </source>
</evidence>
<keyword evidence="4" id="KW-0788">Thiol protease</keyword>
<dbReference type="PANTHER" id="PTHR47359">
    <property type="entry name" value="PEPTIDOGLYCAN DL-ENDOPEPTIDASE CWLO"/>
    <property type="match status" value="1"/>
</dbReference>
<feature type="coiled-coil region" evidence="5">
    <location>
        <begin position="52"/>
        <end position="79"/>
    </location>
</feature>
<dbReference type="Pfam" id="PF00877">
    <property type="entry name" value="NLPC_P60"/>
    <property type="match status" value="1"/>
</dbReference>
<keyword evidence="9" id="KW-1185">Reference proteome</keyword>
<feature type="chain" id="PRO_5039001055" evidence="6">
    <location>
        <begin position="23"/>
        <end position="348"/>
    </location>
</feature>
<keyword evidence="5" id="KW-0175">Coiled coil</keyword>
<dbReference type="SUPFAM" id="SSF54001">
    <property type="entry name" value="Cysteine proteinases"/>
    <property type="match status" value="1"/>
</dbReference>
<feature type="domain" description="NlpC/P60" evidence="7">
    <location>
        <begin position="233"/>
        <end position="348"/>
    </location>
</feature>
<accession>G8WU37</accession>
<dbReference type="GO" id="GO:0008234">
    <property type="term" value="F:cysteine-type peptidase activity"/>
    <property type="evidence" value="ECO:0007669"/>
    <property type="project" value="UniProtKB-KW"/>
</dbReference>
<keyword evidence="3" id="KW-0378">Hydrolase</keyword>